<accession>A0ABR7JKG5</accession>
<dbReference type="Gene3D" id="3.30.1390.30">
    <property type="entry name" value="Penicillin-binding protein 2a, domain 3"/>
    <property type="match status" value="1"/>
</dbReference>
<evidence type="ECO:0000256" key="3">
    <source>
        <dbReference type="ARBA" id="ARBA00023136"/>
    </source>
</evidence>
<protein>
    <submittedName>
        <fullName evidence="7">Penicillin-binding transpeptidase domain-containing protein</fullName>
    </submittedName>
</protein>
<dbReference type="InterPro" id="IPR036138">
    <property type="entry name" value="PBP_dimer_sf"/>
</dbReference>
<evidence type="ECO:0000259" key="4">
    <source>
        <dbReference type="Pfam" id="PF00905"/>
    </source>
</evidence>
<dbReference type="InterPro" id="IPR012338">
    <property type="entry name" value="Beta-lactam/transpept-like"/>
</dbReference>
<dbReference type="InterPro" id="IPR050515">
    <property type="entry name" value="Beta-lactam/transpept"/>
</dbReference>
<organism evidence="7 8">
    <name type="scientific">Romboutsia faecis</name>
    <dbReference type="NCBI Taxonomy" id="2764597"/>
    <lineage>
        <taxon>Bacteria</taxon>
        <taxon>Bacillati</taxon>
        <taxon>Bacillota</taxon>
        <taxon>Clostridia</taxon>
        <taxon>Peptostreptococcales</taxon>
        <taxon>Peptostreptococcaceae</taxon>
        <taxon>Romboutsia</taxon>
    </lineage>
</organism>
<dbReference type="InterPro" id="IPR032710">
    <property type="entry name" value="NTF2-like_dom_sf"/>
</dbReference>
<feature type="domain" description="Penicillin-binding protein transpeptidase" evidence="4">
    <location>
        <begin position="351"/>
        <end position="662"/>
    </location>
</feature>
<feature type="domain" description="NTF2-like N-terminal transpeptidase" evidence="6">
    <location>
        <begin position="30"/>
        <end position="144"/>
    </location>
</feature>
<comment type="caution">
    <text evidence="7">The sequence shown here is derived from an EMBL/GenBank/DDBJ whole genome shotgun (WGS) entry which is preliminary data.</text>
</comment>
<dbReference type="Pfam" id="PF05223">
    <property type="entry name" value="MecA_N"/>
    <property type="match status" value="1"/>
</dbReference>
<dbReference type="InterPro" id="IPR007887">
    <property type="entry name" value="MecA_N"/>
</dbReference>
<evidence type="ECO:0000313" key="8">
    <source>
        <dbReference type="Proteomes" id="UP000609849"/>
    </source>
</evidence>
<dbReference type="Proteomes" id="UP000609849">
    <property type="component" value="Unassembled WGS sequence"/>
</dbReference>
<dbReference type="SUPFAM" id="SSF54427">
    <property type="entry name" value="NTF2-like"/>
    <property type="match status" value="1"/>
</dbReference>
<dbReference type="EMBL" id="JACRWE010000001">
    <property type="protein sequence ID" value="MBC5995183.1"/>
    <property type="molecule type" value="Genomic_DNA"/>
</dbReference>
<dbReference type="RefSeq" id="WP_153972885.1">
    <property type="nucleotide sequence ID" value="NZ_JACRWE010000001.1"/>
</dbReference>
<reference evidence="7 8" key="1">
    <citation type="submission" date="2020-08" db="EMBL/GenBank/DDBJ databases">
        <authorList>
            <person name="Liu C."/>
            <person name="Sun Q."/>
        </authorList>
    </citation>
    <scope>NUCLEOTIDE SEQUENCE [LARGE SCALE GENOMIC DNA]</scope>
    <source>
        <strain evidence="7 8">NSJ-18</strain>
    </source>
</reference>
<comment type="subcellular location">
    <subcellularLocation>
        <location evidence="1">Membrane</location>
    </subcellularLocation>
</comment>
<sequence length="669" mass="74970">MNLKKIFIVLIVLIMSMFAFVGCNKEENIEEAVNNYAKLLNDGKYEELYEELSNESKKYIDEEYESKEGFVQKYFNIYSAMGVNNIRIDMKDSENKLEIPITITMNTIAGELKFDDANIKLVKEDNKYKVLWNESLILPQMIQGDKIRVKTTNGSRGRILDRNDNLLAYNGEVNFINIVPGIFEENKNENIIKMADILDISEEYIEDKLNKSTNSDEALFIVKVSNYEQEKVKKLSDINGVSVQKGISRVYAQGEAFGSLLGYIGSITEEELSKNSNKGYTSYSQIGKNGLEQVYEDELRAKEGVHIYIERGDEQITIAKTEASDGEDIKLSIDSELQEDIYNQMNKEKGASIAMDPKTGEVLAMVSSPSYDSNTLVTYKTKTIAQNWEKSNNAEFDNRANNAYSPGSTMKLITASIGLENKVINPNEKMEIKGLYWQNSSSWGDYKVTRVKDAGSVNLYEAVKYSDNIYFADKSIKIGAEKYIEEAKKFGIGVKSTFEYPMAKSQISNNGKLEDELLLADTGYGQGEVLTTPLEITMAYSSLGNDGNIMTPRLVISENNEAKIYSKAISKDYLPELKKCFSAVINDSDGSGNLAKIKGVNLAGKTGTAEIKGSKDDKSGSENSWFAAVDLDNSKIAISMVMEDMKEKSTSQYLVPKVKNVIENYLNRK</sequence>
<keyword evidence="8" id="KW-1185">Reference proteome</keyword>
<dbReference type="Pfam" id="PF00905">
    <property type="entry name" value="Transpeptidase"/>
    <property type="match status" value="1"/>
</dbReference>
<dbReference type="PROSITE" id="PS51257">
    <property type="entry name" value="PROKAR_LIPOPROTEIN"/>
    <property type="match status" value="1"/>
</dbReference>
<dbReference type="Gene3D" id="3.90.1310.10">
    <property type="entry name" value="Penicillin-binding protein 2a (Domain 2)"/>
    <property type="match status" value="1"/>
</dbReference>
<dbReference type="Pfam" id="PF03717">
    <property type="entry name" value="PBP_dimer"/>
    <property type="match status" value="1"/>
</dbReference>
<dbReference type="SUPFAM" id="SSF56601">
    <property type="entry name" value="beta-lactamase/transpeptidase-like"/>
    <property type="match status" value="1"/>
</dbReference>
<dbReference type="PANTHER" id="PTHR30627:SF25">
    <property type="entry name" value="PENICILLIN-BINDING PROTEIN 3"/>
    <property type="match status" value="1"/>
</dbReference>
<comment type="similarity">
    <text evidence="2">Belongs to the transpeptidase family.</text>
</comment>
<evidence type="ECO:0000259" key="5">
    <source>
        <dbReference type="Pfam" id="PF03717"/>
    </source>
</evidence>
<dbReference type="PANTHER" id="PTHR30627">
    <property type="entry name" value="PEPTIDOGLYCAN D,D-TRANSPEPTIDASE"/>
    <property type="match status" value="1"/>
</dbReference>
<dbReference type="SUPFAM" id="SSF56519">
    <property type="entry name" value="Penicillin binding protein dimerisation domain"/>
    <property type="match status" value="1"/>
</dbReference>
<evidence type="ECO:0000256" key="1">
    <source>
        <dbReference type="ARBA" id="ARBA00004370"/>
    </source>
</evidence>
<dbReference type="Gene3D" id="3.10.450.100">
    <property type="entry name" value="NTF2-like, domain 1"/>
    <property type="match status" value="1"/>
</dbReference>
<dbReference type="InterPro" id="IPR005311">
    <property type="entry name" value="PBP_dimer"/>
</dbReference>
<name>A0ABR7JKG5_9FIRM</name>
<evidence type="ECO:0000256" key="2">
    <source>
        <dbReference type="ARBA" id="ARBA00007171"/>
    </source>
</evidence>
<evidence type="ECO:0000313" key="7">
    <source>
        <dbReference type="EMBL" id="MBC5995183.1"/>
    </source>
</evidence>
<gene>
    <name evidence="7" type="ORF">H8923_00290</name>
</gene>
<keyword evidence="3" id="KW-0472">Membrane</keyword>
<feature type="domain" description="Penicillin-binding protein dimerisation" evidence="5">
    <location>
        <begin position="152"/>
        <end position="309"/>
    </location>
</feature>
<dbReference type="InterPro" id="IPR001460">
    <property type="entry name" value="PCN-bd_Tpept"/>
</dbReference>
<proteinExistence type="inferred from homology"/>
<evidence type="ECO:0000259" key="6">
    <source>
        <dbReference type="Pfam" id="PF05223"/>
    </source>
</evidence>
<dbReference type="Gene3D" id="3.40.710.10">
    <property type="entry name" value="DD-peptidase/beta-lactamase superfamily"/>
    <property type="match status" value="1"/>
</dbReference>